<evidence type="ECO:0000313" key="6">
    <source>
        <dbReference type="Proteomes" id="UP000295496"/>
    </source>
</evidence>
<dbReference type="NCBIfam" id="NF008340">
    <property type="entry name" value="PRK11126.1"/>
    <property type="match status" value="1"/>
</dbReference>
<feature type="domain" description="AB hydrolase-1" evidence="4">
    <location>
        <begin position="2"/>
        <end position="234"/>
    </location>
</feature>
<comment type="similarity">
    <text evidence="3">Belongs to the AB hydrolase superfamily. MenH family.</text>
</comment>
<comment type="pathway">
    <text evidence="3">Quinol/quinone metabolism; 1,4-dihydroxy-2-naphthoate biosynthesis; 1,4-dihydroxy-2-naphthoate from chorismate: step 3/7.</text>
</comment>
<dbReference type="GO" id="GO:0070205">
    <property type="term" value="F:2-succinyl-6-hydroxy-2,4-cyclohexadiene-1-carboxylate synthase activity"/>
    <property type="evidence" value="ECO:0007669"/>
    <property type="project" value="UniProtKB-UniRule"/>
</dbReference>
<proteinExistence type="inferred from homology"/>
<dbReference type="Gene3D" id="3.40.50.1820">
    <property type="entry name" value="alpha/beta hydrolase"/>
    <property type="match status" value="1"/>
</dbReference>
<keyword evidence="1 3" id="KW-0474">Menaquinone biosynthesis</keyword>
<keyword evidence="2 3" id="KW-0456">Lyase</keyword>
<dbReference type="NCBIfam" id="TIGR03695">
    <property type="entry name" value="menH_SHCHC"/>
    <property type="match status" value="1"/>
</dbReference>
<evidence type="ECO:0000256" key="1">
    <source>
        <dbReference type="ARBA" id="ARBA00022428"/>
    </source>
</evidence>
<comment type="caution">
    <text evidence="5">The sequence shown here is derived from an EMBL/GenBank/DDBJ whole genome shotgun (WGS) entry which is preliminary data.</text>
</comment>
<accession>A0A4R1KY14</accession>
<dbReference type="Pfam" id="PF00561">
    <property type="entry name" value="Abhydrolase_1"/>
    <property type="match status" value="1"/>
</dbReference>
<gene>
    <name evidence="3" type="primary">menH</name>
    <name evidence="5" type="ORF">EV692_1395</name>
</gene>
<evidence type="ECO:0000256" key="2">
    <source>
        <dbReference type="ARBA" id="ARBA00023239"/>
    </source>
</evidence>
<dbReference type="EMBL" id="SMGJ01000004">
    <property type="protein sequence ID" value="TCK69477.1"/>
    <property type="molecule type" value="Genomic_DNA"/>
</dbReference>
<dbReference type="PANTHER" id="PTHR42916:SF1">
    <property type="entry name" value="PROTEIN PHYLLO, CHLOROPLASTIC"/>
    <property type="match status" value="1"/>
</dbReference>
<comment type="pathway">
    <text evidence="3">Quinol/quinone metabolism; menaquinone biosynthesis.</text>
</comment>
<dbReference type="RefSeq" id="WP_132301890.1">
    <property type="nucleotide sequence ID" value="NZ_CP170642.1"/>
</dbReference>
<dbReference type="OrthoDB" id="9808398at2"/>
<evidence type="ECO:0000259" key="4">
    <source>
        <dbReference type="Pfam" id="PF00561"/>
    </source>
</evidence>
<evidence type="ECO:0000313" key="5">
    <source>
        <dbReference type="EMBL" id="TCK69477.1"/>
    </source>
</evidence>
<comment type="subunit">
    <text evidence="3">Monomer.</text>
</comment>
<dbReference type="UniPathway" id="UPA00079"/>
<dbReference type="EC" id="4.2.99.20" evidence="3"/>
<sequence>MPSIIFLHGLLGTNADWHAVIEKFAEKAPQIDCIALDLPLHGENKPVEVTGFEQTAQFVSQQIQQKIQNKPYILVGYSLGGRIALYYALQAQWEKGNLQGLILEGANLGLKNEQEKQQRWQNDQYWAKRFMKENPETVLQDWYQQSVFAHLTEQQRANLIAKRASNCGENIGKMLLATSLAKQPDFSEKVRSKSLPIYYLLGERDRKFCQLAKQKNLHFSIIPNAGHNAHLENPVAFAEQLRRFAFEIAKVPL</sequence>
<name>A0A4R1KY14_9PAST</name>
<evidence type="ECO:0000256" key="3">
    <source>
        <dbReference type="HAMAP-Rule" id="MF_01660"/>
    </source>
</evidence>
<comment type="catalytic activity">
    <reaction evidence="3">
        <text>5-enolpyruvoyl-6-hydroxy-2-succinyl-cyclohex-3-ene-1-carboxylate = (1R,6R)-6-hydroxy-2-succinyl-cyclohexa-2,4-diene-1-carboxylate + pyruvate</text>
        <dbReference type="Rhea" id="RHEA:25597"/>
        <dbReference type="ChEBI" id="CHEBI:15361"/>
        <dbReference type="ChEBI" id="CHEBI:58689"/>
        <dbReference type="ChEBI" id="CHEBI:58818"/>
        <dbReference type="EC" id="4.2.99.20"/>
    </reaction>
</comment>
<dbReference type="InterPro" id="IPR000073">
    <property type="entry name" value="AB_hydrolase_1"/>
</dbReference>
<keyword evidence="6" id="KW-1185">Reference proteome</keyword>
<dbReference type="PANTHER" id="PTHR42916">
    <property type="entry name" value="2-SUCCINYL-5-ENOLPYRUVYL-6-HYDROXY-3-CYCLOHEXENE-1-CARBOXYLATE SYNTHASE"/>
    <property type="match status" value="1"/>
</dbReference>
<dbReference type="UniPathway" id="UPA01057">
    <property type="reaction ID" value="UER00900"/>
</dbReference>
<reference evidence="5 6" key="1">
    <citation type="submission" date="2019-03" db="EMBL/GenBank/DDBJ databases">
        <title>Genomic Encyclopedia of Type Strains, Phase IV (KMG-IV): sequencing the most valuable type-strain genomes for metagenomic binning, comparative biology and taxonomic classification.</title>
        <authorList>
            <person name="Goeker M."/>
        </authorList>
    </citation>
    <scope>NUCLEOTIDE SEQUENCE [LARGE SCALE GENOMIC DNA]</scope>
    <source>
        <strain evidence="5 6">DSM 10053</strain>
    </source>
</reference>
<dbReference type="GO" id="GO:0009234">
    <property type="term" value="P:menaquinone biosynthetic process"/>
    <property type="evidence" value="ECO:0007669"/>
    <property type="project" value="UniProtKB-UniRule"/>
</dbReference>
<comment type="function">
    <text evidence="3">Catalyzes a proton abstraction reaction that results in 2,5-elimination of pyruvate from 2-succinyl-5-enolpyruvyl-6-hydroxy-3-cyclohexene-1-carboxylate (SEPHCHC) and the formation of 2-succinyl-6-hydroxy-2,4-cyclohexadiene-1-carboxylate (SHCHC).</text>
</comment>
<dbReference type="Proteomes" id="UP000295496">
    <property type="component" value="Unassembled WGS sequence"/>
</dbReference>
<dbReference type="HAMAP" id="MF_01660">
    <property type="entry name" value="MenH"/>
    <property type="match status" value="1"/>
</dbReference>
<dbReference type="SUPFAM" id="SSF53474">
    <property type="entry name" value="alpha/beta-Hydrolases"/>
    <property type="match status" value="1"/>
</dbReference>
<protein>
    <recommendedName>
        <fullName evidence="3">Putative 2-succinyl-6-hydroxy-2,4-cyclohexadiene-1-carboxylate synthase</fullName>
        <shortName evidence="3">SHCHC synthase</shortName>
        <ecNumber evidence="3">4.2.99.20</ecNumber>
    </recommendedName>
</protein>
<organism evidence="5 6">
    <name type="scientific">Lonepinella koalarum</name>
    <dbReference type="NCBI Taxonomy" id="53417"/>
    <lineage>
        <taxon>Bacteria</taxon>
        <taxon>Pseudomonadati</taxon>
        <taxon>Pseudomonadota</taxon>
        <taxon>Gammaproteobacteria</taxon>
        <taxon>Pasteurellales</taxon>
        <taxon>Pasteurellaceae</taxon>
        <taxon>Lonepinella</taxon>
    </lineage>
</organism>
<dbReference type="InterPro" id="IPR029058">
    <property type="entry name" value="AB_hydrolase_fold"/>
</dbReference>
<dbReference type="InterPro" id="IPR022485">
    <property type="entry name" value="SHCHC_synthase_MenH"/>
</dbReference>
<dbReference type="AlphaFoldDB" id="A0A4R1KY14"/>